<name>A0AA40EG33_9PEZI</name>
<keyword evidence="1" id="KW-0732">Signal</keyword>
<accession>A0AA40EG33</accession>
<reference evidence="2" key="1">
    <citation type="submission" date="2023-06" db="EMBL/GenBank/DDBJ databases">
        <title>Genome-scale phylogeny and comparative genomics of the fungal order Sordariales.</title>
        <authorList>
            <consortium name="Lawrence Berkeley National Laboratory"/>
            <person name="Hensen N."/>
            <person name="Bonometti L."/>
            <person name="Westerberg I."/>
            <person name="Brannstrom I.O."/>
            <person name="Guillou S."/>
            <person name="Cros-Aarteil S."/>
            <person name="Calhoun S."/>
            <person name="Haridas S."/>
            <person name="Kuo A."/>
            <person name="Mondo S."/>
            <person name="Pangilinan J."/>
            <person name="Riley R."/>
            <person name="LaButti K."/>
            <person name="Andreopoulos B."/>
            <person name="Lipzen A."/>
            <person name="Chen C."/>
            <person name="Yanf M."/>
            <person name="Daum C."/>
            <person name="Ng V."/>
            <person name="Clum A."/>
            <person name="Steindorff A."/>
            <person name="Ohm R."/>
            <person name="Martin F."/>
            <person name="Silar P."/>
            <person name="Natvig D."/>
            <person name="Lalanne C."/>
            <person name="Gautier V."/>
            <person name="Ament-velasquez S.L."/>
            <person name="Kruys A."/>
            <person name="Hutchinson M.I."/>
            <person name="Powell A.J."/>
            <person name="Barry K."/>
            <person name="Miller A.N."/>
            <person name="Grigoriev I.V."/>
            <person name="Debuchy R."/>
            <person name="Gladieux P."/>
            <person name="Thoren M.H."/>
            <person name="Johannesson H."/>
        </authorList>
    </citation>
    <scope>NUCLEOTIDE SEQUENCE</scope>
    <source>
        <strain evidence="2">SMH3187-1</strain>
    </source>
</reference>
<dbReference type="EMBL" id="JAUKUD010000007">
    <property type="protein sequence ID" value="KAK0738665.1"/>
    <property type="molecule type" value="Genomic_DNA"/>
</dbReference>
<gene>
    <name evidence="2" type="ORF">B0T18DRAFT_433434</name>
</gene>
<proteinExistence type="predicted"/>
<dbReference type="Proteomes" id="UP001172155">
    <property type="component" value="Unassembled WGS sequence"/>
</dbReference>
<protein>
    <submittedName>
        <fullName evidence="2">Uncharacterized protein</fullName>
    </submittedName>
</protein>
<keyword evidence="3" id="KW-1185">Reference proteome</keyword>
<sequence>MKWLPIPLFLAVQPLLAAAFPVSDSEPSPDSGALVAAAGNPPALVNGRTAAVDGRTAAPDLPEVQLGLPRPYFWDLLANRPIVKHPDFDTEVVNERRPAIKNGPRGEEDEAAPVQPYAGPHDLAVRAARDSDTASDNSEYPRLNESEYSSLRPEFRPTCTRRNTNLWTRREWEIRWDGDLDPNGFNNCGEKVLWALMERFFCLPLKGTWECKRIKAGHGGEGQVVAAFVTGAACRHKSVERAVLKGTDGRVNLQCTKW</sequence>
<evidence type="ECO:0000313" key="3">
    <source>
        <dbReference type="Proteomes" id="UP001172155"/>
    </source>
</evidence>
<dbReference type="AlphaFoldDB" id="A0AA40EG33"/>
<evidence type="ECO:0000313" key="2">
    <source>
        <dbReference type="EMBL" id="KAK0738665.1"/>
    </source>
</evidence>
<evidence type="ECO:0000256" key="1">
    <source>
        <dbReference type="SAM" id="SignalP"/>
    </source>
</evidence>
<organism evidence="2 3">
    <name type="scientific">Schizothecium vesticola</name>
    <dbReference type="NCBI Taxonomy" id="314040"/>
    <lineage>
        <taxon>Eukaryota</taxon>
        <taxon>Fungi</taxon>
        <taxon>Dikarya</taxon>
        <taxon>Ascomycota</taxon>
        <taxon>Pezizomycotina</taxon>
        <taxon>Sordariomycetes</taxon>
        <taxon>Sordariomycetidae</taxon>
        <taxon>Sordariales</taxon>
        <taxon>Schizotheciaceae</taxon>
        <taxon>Schizothecium</taxon>
    </lineage>
</organism>
<feature type="chain" id="PRO_5041219985" evidence="1">
    <location>
        <begin position="20"/>
        <end position="258"/>
    </location>
</feature>
<comment type="caution">
    <text evidence="2">The sequence shown here is derived from an EMBL/GenBank/DDBJ whole genome shotgun (WGS) entry which is preliminary data.</text>
</comment>
<feature type="signal peptide" evidence="1">
    <location>
        <begin position="1"/>
        <end position="19"/>
    </location>
</feature>